<comment type="cofactor">
    <cofactor evidence="1 11">
        <name>Zn(2+)</name>
        <dbReference type="ChEBI" id="CHEBI:29105"/>
    </cofactor>
</comment>
<dbReference type="PANTHER" id="PTHR42837">
    <property type="entry name" value="REGULATOR OF SIGMA-E PROTEASE RSEP"/>
    <property type="match status" value="1"/>
</dbReference>
<feature type="domain" description="PDZ" evidence="12">
    <location>
        <begin position="134"/>
        <end position="203"/>
    </location>
</feature>
<feature type="transmembrane region" description="Helical" evidence="11">
    <location>
        <begin position="348"/>
        <end position="366"/>
    </location>
</feature>
<evidence type="ECO:0000256" key="6">
    <source>
        <dbReference type="ARBA" id="ARBA00022801"/>
    </source>
</evidence>
<keyword evidence="5 11" id="KW-0812">Transmembrane</keyword>
<dbReference type="CDD" id="cd23081">
    <property type="entry name" value="cpPDZ_EcRseP-like"/>
    <property type="match status" value="1"/>
</dbReference>
<dbReference type="eggNOG" id="COG0750">
    <property type="taxonomic scope" value="Bacteria"/>
</dbReference>
<dbReference type="AlphaFoldDB" id="D5MJF5"/>
<dbReference type="Pfam" id="PF17820">
    <property type="entry name" value="PDZ_6"/>
    <property type="match status" value="1"/>
</dbReference>
<feature type="transmembrane region" description="Helical" evidence="11">
    <location>
        <begin position="262"/>
        <end position="286"/>
    </location>
</feature>
<dbReference type="SUPFAM" id="SSF50156">
    <property type="entry name" value="PDZ domain-like"/>
    <property type="match status" value="1"/>
</dbReference>
<dbReference type="Pfam" id="PF02163">
    <property type="entry name" value="Peptidase_M50"/>
    <property type="match status" value="1"/>
</dbReference>
<proteinExistence type="inferred from homology"/>
<keyword evidence="11" id="KW-0479">Metal-binding</keyword>
<evidence type="ECO:0000256" key="7">
    <source>
        <dbReference type="ARBA" id="ARBA00022833"/>
    </source>
</evidence>
<evidence type="ECO:0000313" key="13">
    <source>
        <dbReference type="EMBL" id="CBE69540.1"/>
    </source>
</evidence>
<feature type="transmembrane region" description="Helical" evidence="11">
    <location>
        <begin position="117"/>
        <end position="138"/>
    </location>
</feature>
<evidence type="ECO:0000259" key="12">
    <source>
        <dbReference type="SMART" id="SM00228"/>
    </source>
</evidence>
<dbReference type="Gene3D" id="2.30.42.10">
    <property type="match status" value="1"/>
</dbReference>
<evidence type="ECO:0000256" key="9">
    <source>
        <dbReference type="ARBA" id="ARBA00023049"/>
    </source>
</evidence>
<dbReference type="InterPro" id="IPR041489">
    <property type="entry name" value="PDZ_6"/>
</dbReference>
<dbReference type="STRING" id="671143.DAMO_2467"/>
<gene>
    <name evidence="13" type="ORF">DAMO_2467</name>
</gene>
<dbReference type="GO" id="GO:0006508">
    <property type="term" value="P:proteolysis"/>
    <property type="evidence" value="ECO:0007669"/>
    <property type="project" value="UniProtKB-KW"/>
</dbReference>
<dbReference type="InterPro" id="IPR004387">
    <property type="entry name" value="Pept_M50_Zn"/>
</dbReference>
<sequence>MIALVSAVAFSLFDVVDPRPLLSRLDYLLWAILVLGGLIFVHELGHFLVAKRAGVRVLKFSLGFGPKIIGFTRGGTEYLLSAIPLGGYVKMLGEDPQEEVADPEGSFSAKPVGWRSLIILAGPGSNFLLAITIFWIVFTLGVPTLATKVGEVMQDFPAHDAGVKTGDRITAIDGYAIEKWEELASQIHKSPGRPIRLTVERAGSRFDLVVAPKATRQKNLFGEEQEVGLLGIAPAEEFLTERTNPVTALGKALYKTYDLSRLILLTFVKLIQGVVPAKTIGGPLLVAQMAGQQARQGVLNLMFFTALLSINLGILNLLPIPILDGGHLFFALIEAVRGKPVSLQKREMAQQVGLALLVALMIFAFYNDIFRLLGRQ</sequence>
<evidence type="ECO:0000313" key="14">
    <source>
        <dbReference type="Proteomes" id="UP000006898"/>
    </source>
</evidence>
<protein>
    <recommendedName>
        <fullName evidence="11">Zinc metalloprotease</fullName>
        <ecNumber evidence="11">3.4.24.-</ecNumber>
    </recommendedName>
</protein>
<keyword evidence="8 11" id="KW-1133">Transmembrane helix</keyword>
<evidence type="ECO:0000256" key="10">
    <source>
        <dbReference type="ARBA" id="ARBA00023136"/>
    </source>
</evidence>
<dbReference type="GO" id="GO:0046872">
    <property type="term" value="F:metal ion binding"/>
    <property type="evidence" value="ECO:0007669"/>
    <property type="project" value="UniProtKB-KW"/>
</dbReference>
<dbReference type="GO" id="GO:0004222">
    <property type="term" value="F:metalloendopeptidase activity"/>
    <property type="evidence" value="ECO:0007669"/>
    <property type="project" value="InterPro"/>
</dbReference>
<keyword evidence="10 11" id="KW-0472">Membrane</keyword>
<dbReference type="HOGENOM" id="CLU_025778_1_0_0"/>
<comment type="subcellular location">
    <subcellularLocation>
        <location evidence="2">Membrane</location>
        <topology evidence="2">Multi-pass membrane protein</topology>
    </subcellularLocation>
</comment>
<name>D5MJF5_METO1</name>
<evidence type="ECO:0000256" key="8">
    <source>
        <dbReference type="ARBA" id="ARBA00022989"/>
    </source>
</evidence>
<comment type="similarity">
    <text evidence="3 11">Belongs to the peptidase M50B family.</text>
</comment>
<dbReference type="PANTHER" id="PTHR42837:SF2">
    <property type="entry name" value="MEMBRANE METALLOPROTEASE ARASP2, CHLOROPLASTIC-RELATED"/>
    <property type="match status" value="1"/>
</dbReference>
<feature type="transmembrane region" description="Helical" evidence="11">
    <location>
        <begin position="298"/>
        <end position="318"/>
    </location>
</feature>
<keyword evidence="7 11" id="KW-0862">Zinc</keyword>
<dbReference type="SMART" id="SM00228">
    <property type="entry name" value="PDZ"/>
    <property type="match status" value="1"/>
</dbReference>
<evidence type="ECO:0000256" key="5">
    <source>
        <dbReference type="ARBA" id="ARBA00022692"/>
    </source>
</evidence>
<dbReference type="EMBL" id="FP565575">
    <property type="protein sequence ID" value="CBE69540.1"/>
    <property type="molecule type" value="Genomic_DNA"/>
</dbReference>
<dbReference type="EC" id="3.4.24.-" evidence="11"/>
<reference evidence="13 14" key="1">
    <citation type="journal article" date="2010" name="Nature">
        <title>Nitrite-driven anaerobic methane oxidation by oxygenic bacteria.</title>
        <authorList>
            <person name="Ettwig K.F."/>
            <person name="Butler M.K."/>
            <person name="Le Paslier D."/>
            <person name="Pelletier E."/>
            <person name="Mangenot S."/>
            <person name="Kuypers M.M.M."/>
            <person name="Schreiber F."/>
            <person name="Dutilh B.E."/>
            <person name="Zedelius J."/>
            <person name="de Beer D."/>
            <person name="Gloerich J."/>
            <person name="Wessels H.J.C.T."/>
            <person name="van Allen T."/>
            <person name="Luesken F."/>
            <person name="Wu M."/>
            <person name="van de Pas-Schoonen K.T."/>
            <person name="Op den Camp H.J.M."/>
            <person name="Janssen-Megens E.M."/>
            <person name="Francoijs K-J."/>
            <person name="Stunnenberg H."/>
            <person name="Weissenbach J."/>
            <person name="Jetten M.S.M."/>
            <person name="Strous M."/>
        </authorList>
    </citation>
    <scope>NUCLEOTIDE SEQUENCE [LARGE SCALE GENOMIC DNA]</scope>
</reference>
<dbReference type="InterPro" id="IPR036034">
    <property type="entry name" value="PDZ_sf"/>
</dbReference>
<evidence type="ECO:0000256" key="3">
    <source>
        <dbReference type="ARBA" id="ARBA00007931"/>
    </source>
</evidence>
<dbReference type="GO" id="GO:0016020">
    <property type="term" value="C:membrane"/>
    <property type="evidence" value="ECO:0007669"/>
    <property type="project" value="UniProtKB-SubCell"/>
</dbReference>
<dbReference type="KEGG" id="mox:DAMO_2467"/>
<dbReference type="CDD" id="cd06163">
    <property type="entry name" value="S2P-M50_PDZ_RseP-like"/>
    <property type="match status" value="1"/>
</dbReference>
<dbReference type="InterPro" id="IPR008915">
    <property type="entry name" value="Peptidase_M50"/>
</dbReference>
<keyword evidence="9 11" id="KW-0482">Metalloprotease</keyword>
<dbReference type="PATRIC" id="fig|671143.5.peg.2167"/>
<keyword evidence="4 13" id="KW-0645">Protease</keyword>
<feature type="transmembrane region" description="Helical" evidence="11">
    <location>
        <begin position="28"/>
        <end position="49"/>
    </location>
</feature>
<evidence type="ECO:0000256" key="11">
    <source>
        <dbReference type="RuleBase" id="RU362031"/>
    </source>
</evidence>
<evidence type="ECO:0000256" key="4">
    <source>
        <dbReference type="ARBA" id="ARBA00022670"/>
    </source>
</evidence>
<dbReference type="InterPro" id="IPR001478">
    <property type="entry name" value="PDZ"/>
</dbReference>
<keyword evidence="6 11" id="KW-0378">Hydrolase</keyword>
<evidence type="ECO:0000256" key="2">
    <source>
        <dbReference type="ARBA" id="ARBA00004141"/>
    </source>
</evidence>
<dbReference type="Proteomes" id="UP000006898">
    <property type="component" value="Chromosome"/>
</dbReference>
<dbReference type="NCBIfam" id="TIGR00054">
    <property type="entry name" value="RIP metalloprotease RseP"/>
    <property type="match status" value="1"/>
</dbReference>
<evidence type="ECO:0000256" key="1">
    <source>
        <dbReference type="ARBA" id="ARBA00001947"/>
    </source>
</evidence>
<organism evidence="13 14">
    <name type="scientific">Methylomirabilis oxygeniifera</name>
    <dbReference type="NCBI Taxonomy" id="671143"/>
    <lineage>
        <taxon>Bacteria</taxon>
        <taxon>Candidatus Methylomirabilota</taxon>
        <taxon>Candidatus Methylomirabilia</taxon>
        <taxon>Candidatus Methylomirabilales</taxon>
        <taxon>Candidatus Methylomirabilaceae</taxon>
        <taxon>Candidatus Methylomirabilis</taxon>
    </lineage>
</organism>
<accession>D5MJF5</accession>